<dbReference type="InterPro" id="IPR045599">
    <property type="entry name" value="DUF6456"/>
</dbReference>
<accession>A0A7W9FGV9</accession>
<organism evidence="3 4">
    <name type="scientific">Brevundimonas variabilis</name>
    <dbReference type="NCBI Taxonomy" id="74312"/>
    <lineage>
        <taxon>Bacteria</taxon>
        <taxon>Pseudomonadati</taxon>
        <taxon>Pseudomonadota</taxon>
        <taxon>Alphaproteobacteria</taxon>
        <taxon>Caulobacterales</taxon>
        <taxon>Caulobacteraceae</taxon>
        <taxon>Brevundimonas</taxon>
    </lineage>
</organism>
<evidence type="ECO:0000256" key="1">
    <source>
        <dbReference type="SAM" id="MobiDB-lite"/>
    </source>
</evidence>
<evidence type="ECO:0000259" key="2">
    <source>
        <dbReference type="Pfam" id="PF20057"/>
    </source>
</evidence>
<keyword evidence="4" id="KW-1185">Reference proteome</keyword>
<feature type="domain" description="DUF6456" evidence="2">
    <location>
        <begin position="102"/>
        <end position="234"/>
    </location>
</feature>
<proteinExistence type="predicted"/>
<name>A0A7W9FGV9_9CAUL</name>
<dbReference type="Proteomes" id="UP000545037">
    <property type="component" value="Unassembled WGS sequence"/>
</dbReference>
<gene>
    <name evidence="3" type="ORF">GGR13_002456</name>
</gene>
<evidence type="ECO:0000313" key="3">
    <source>
        <dbReference type="EMBL" id="MBB5746849.1"/>
    </source>
</evidence>
<evidence type="ECO:0000313" key="4">
    <source>
        <dbReference type="Proteomes" id="UP000545037"/>
    </source>
</evidence>
<dbReference type="AlphaFoldDB" id="A0A7W9FGV9"/>
<protein>
    <recommendedName>
        <fullName evidence="2">DUF6456 domain-containing protein</fullName>
    </recommendedName>
</protein>
<dbReference type="Pfam" id="PF20057">
    <property type="entry name" value="DUF6456"/>
    <property type="match status" value="1"/>
</dbReference>
<dbReference type="EMBL" id="JACHOR010000004">
    <property type="protein sequence ID" value="MBB5746849.1"/>
    <property type="molecule type" value="Genomic_DNA"/>
</dbReference>
<feature type="region of interest" description="Disordered" evidence="1">
    <location>
        <begin position="58"/>
        <end position="80"/>
    </location>
</feature>
<reference evidence="3 4" key="1">
    <citation type="submission" date="2020-08" db="EMBL/GenBank/DDBJ databases">
        <title>Genomic Encyclopedia of Type Strains, Phase IV (KMG-IV): sequencing the most valuable type-strain genomes for metagenomic binning, comparative biology and taxonomic classification.</title>
        <authorList>
            <person name="Goeker M."/>
        </authorList>
    </citation>
    <scope>NUCLEOTIDE SEQUENCE [LARGE SCALE GENOMIC DNA]</scope>
    <source>
        <strain evidence="3 4">DSM 4737</strain>
    </source>
</reference>
<sequence length="236" mass="25397">MTGRLSRARSLLGRSGAWIDVHGTGYGLRMGPDRRSRVLLTVDEIVFRGLVETPGLKSRPGGGWLARREPRSPAGPAPGCPGRIDGIRLVMDAGGRLVEHAANLGESPIAWLARRRDPAGRPWLTPAEVAAGERLRRDAEMAGSGASVTMRWDALPRSGGGSALRVEPGDRAVNAGRRVETALQAVGPRLRPFVVRVCLQETSLQLAEREAGLRRRQGKTILKQGLQALAEHYGMG</sequence>
<comment type="caution">
    <text evidence="3">The sequence shown here is derived from an EMBL/GenBank/DDBJ whole genome shotgun (WGS) entry which is preliminary data.</text>
</comment>
<dbReference type="RefSeq" id="WP_183213815.1">
    <property type="nucleotide sequence ID" value="NZ_JACHOR010000004.1"/>
</dbReference>